<dbReference type="EMBL" id="FPIP01000002">
    <property type="protein sequence ID" value="SFW21230.1"/>
    <property type="molecule type" value="Genomic_DNA"/>
</dbReference>
<protein>
    <recommendedName>
        <fullName evidence="2">carbonic anhydrase</fullName>
        <ecNumber evidence="2">4.2.1.1</ecNumber>
    </recommendedName>
</protein>
<evidence type="ECO:0000256" key="4">
    <source>
        <dbReference type="ARBA" id="ARBA00023239"/>
    </source>
</evidence>
<dbReference type="InterPro" id="IPR001765">
    <property type="entry name" value="Carbonic_anhydrase"/>
</dbReference>
<dbReference type="Pfam" id="PF00484">
    <property type="entry name" value="Pro_CA"/>
    <property type="match status" value="1"/>
</dbReference>
<gene>
    <name evidence="7" type="ORF">SAMN02910280_1095</name>
</gene>
<dbReference type="Gene3D" id="3.40.1050.10">
    <property type="entry name" value="Carbonic anhydrase"/>
    <property type="match status" value="1"/>
</dbReference>
<keyword evidence="4" id="KW-0456">Lyase</keyword>
<name>A0A1K1MH10_RUMFL</name>
<dbReference type="AlphaFoldDB" id="A0A1K1MH10"/>
<feature type="binding site" evidence="6">
    <location>
        <position position="56"/>
    </location>
    <ligand>
        <name>Zn(2+)</name>
        <dbReference type="ChEBI" id="CHEBI:29105"/>
    </ligand>
</feature>
<dbReference type="SUPFAM" id="SSF53056">
    <property type="entry name" value="beta-carbonic anhydrase, cab"/>
    <property type="match status" value="1"/>
</dbReference>
<accession>A0A1K1MH10</accession>
<dbReference type="SMART" id="SM00947">
    <property type="entry name" value="Pro_CA"/>
    <property type="match status" value="1"/>
</dbReference>
<comment type="similarity">
    <text evidence="1">Belongs to the beta-class carbonic anhydrase family.</text>
</comment>
<dbReference type="InterPro" id="IPR036874">
    <property type="entry name" value="Carbonic_anhydrase_sf"/>
</dbReference>
<dbReference type="GO" id="GO:0008270">
    <property type="term" value="F:zinc ion binding"/>
    <property type="evidence" value="ECO:0007669"/>
    <property type="project" value="InterPro"/>
</dbReference>
<dbReference type="PANTHER" id="PTHR11002:SF79">
    <property type="entry name" value="CARBONIC ANHYDRASE 2"/>
    <property type="match status" value="1"/>
</dbReference>
<evidence type="ECO:0000256" key="2">
    <source>
        <dbReference type="ARBA" id="ARBA00012925"/>
    </source>
</evidence>
<dbReference type="GO" id="GO:0004089">
    <property type="term" value="F:carbonate dehydratase activity"/>
    <property type="evidence" value="ECO:0007669"/>
    <property type="project" value="UniProtKB-EC"/>
</dbReference>
<dbReference type="InterPro" id="IPR015892">
    <property type="entry name" value="Carbonic_anhydrase_CS"/>
</dbReference>
<dbReference type="PROSITE" id="PS00704">
    <property type="entry name" value="PROK_CO2_ANHYDRASE_1"/>
    <property type="match status" value="1"/>
</dbReference>
<feature type="binding site" evidence="6">
    <location>
        <position position="110"/>
    </location>
    <ligand>
        <name>Zn(2+)</name>
        <dbReference type="ChEBI" id="CHEBI:29105"/>
    </ligand>
</feature>
<dbReference type="EC" id="4.2.1.1" evidence="2"/>
<keyword evidence="3 6" id="KW-0862">Zinc</keyword>
<keyword evidence="6" id="KW-0479">Metal-binding</keyword>
<organism evidence="7 8">
    <name type="scientific">Ruminococcus flavefaciens</name>
    <dbReference type="NCBI Taxonomy" id="1265"/>
    <lineage>
        <taxon>Bacteria</taxon>
        <taxon>Bacillati</taxon>
        <taxon>Bacillota</taxon>
        <taxon>Clostridia</taxon>
        <taxon>Eubacteriales</taxon>
        <taxon>Oscillospiraceae</taxon>
        <taxon>Ruminococcus</taxon>
    </lineage>
</organism>
<comment type="catalytic activity">
    <reaction evidence="5">
        <text>hydrogencarbonate + H(+) = CO2 + H2O</text>
        <dbReference type="Rhea" id="RHEA:10748"/>
        <dbReference type="ChEBI" id="CHEBI:15377"/>
        <dbReference type="ChEBI" id="CHEBI:15378"/>
        <dbReference type="ChEBI" id="CHEBI:16526"/>
        <dbReference type="ChEBI" id="CHEBI:17544"/>
        <dbReference type="EC" id="4.2.1.1"/>
    </reaction>
</comment>
<evidence type="ECO:0000313" key="7">
    <source>
        <dbReference type="EMBL" id="SFW21230.1"/>
    </source>
</evidence>
<sequence>MESYRITAEEAKKRLIIGNQKYMESHELTSDVSPDTLLKFSNSGQKPYAIIIACSDSRVVPELIFSAGIGDLFVIRVAGNVIDSHQLGSIEYAAEHLGTGLIVVLGHDHCGAVDAAMNHEPDGYIKYITDEIVKAIGDEKDEVKACCLNVKHSCDIIEHSLQIQKDEEEYGLKVLGAIYHLESGEVEFL</sequence>
<evidence type="ECO:0000256" key="3">
    <source>
        <dbReference type="ARBA" id="ARBA00022833"/>
    </source>
</evidence>
<evidence type="ECO:0000313" key="8">
    <source>
        <dbReference type="Proteomes" id="UP000183461"/>
    </source>
</evidence>
<dbReference type="PANTHER" id="PTHR11002">
    <property type="entry name" value="CARBONIC ANHYDRASE"/>
    <property type="match status" value="1"/>
</dbReference>
<comment type="cofactor">
    <cofactor evidence="6">
        <name>Zn(2+)</name>
        <dbReference type="ChEBI" id="CHEBI:29105"/>
    </cofactor>
    <text evidence="6">Binds 1 zinc ion per subunit.</text>
</comment>
<dbReference type="GO" id="GO:0015976">
    <property type="term" value="P:carbon utilization"/>
    <property type="evidence" value="ECO:0007669"/>
    <property type="project" value="InterPro"/>
</dbReference>
<feature type="binding site" evidence="6">
    <location>
        <position position="54"/>
    </location>
    <ligand>
        <name>Zn(2+)</name>
        <dbReference type="ChEBI" id="CHEBI:29105"/>
    </ligand>
</feature>
<feature type="binding site" evidence="6">
    <location>
        <position position="107"/>
    </location>
    <ligand>
        <name>Zn(2+)</name>
        <dbReference type="ChEBI" id="CHEBI:29105"/>
    </ligand>
</feature>
<reference evidence="8" key="1">
    <citation type="submission" date="2016-11" db="EMBL/GenBank/DDBJ databases">
        <authorList>
            <person name="Varghese N."/>
            <person name="Submissions S."/>
        </authorList>
    </citation>
    <scope>NUCLEOTIDE SEQUENCE [LARGE SCALE GENOMIC DNA]</scope>
    <source>
        <strain evidence="8">YL228</strain>
    </source>
</reference>
<evidence type="ECO:0000256" key="5">
    <source>
        <dbReference type="ARBA" id="ARBA00048348"/>
    </source>
</evidence>
<dbReference type="Proteomes" id="UP000183461">
    <property type="component" value="Unassembled WGS sequence"/>
</dbReference>
<evidence type="ECO:0000256" key="6">
    <source>
        <dbReference type="PIRSR" id="PIRSR601765-1"/>
    </source>
</evidence>
<evidence type="ECO:0000256" key="1">
    <source>
        <dbReference type="ARBA" id="ARBA00006217"/>
    </source>
</evidence>
<dbReference type="RefSeq" id="WP_072299464.1">
    <property type="nucleotide sequence ID" value="NZ_FPIP01000002.1"/>
</dbReference>
<proteinExistence type="inferred from homology"/>